<evidence type="ECO:0000313" key="2">
    <source>
        <dbReference type="EMBL" id="PJJ78289.1"/>
    </source>
</evidence>
<dbReference type="Proteomes" id="UP000231742">
    <property type="component" value="Unassembled WGS sequence"/>
</dbReference>
<accession>A0A2M9D280</accession>
<dbReference type="RefSeq" id="WP_157847489.1">
    <property type="nucleotide sequence ID" value="NZ_PGFH01000002.1"/>
</dbReference>
<comment type="caution">
    <text evidence="2">The sequence shown here is derived from an EMBL/GenBank/DDBJ whole genome shotgun (WGS) entry which is preliminary data.</text>
</comment>
<name>A0A2M9D280_9MICO</name>
<evidence type="ECO:0000313" key="3">
    <source>
        <dbReference type="Proteomes" id="UP000231742"/>
    </source>
</evidence>
<feature type="compositionally biased region" description="Basic and acidic residues" evidence="1">
    <location>
        <begin position="40"/>
        <end position="49"/>
    </location>
</feature>
<evidence type="ECO:0000256" key="1">
    <source>
        <dbReference type="SAM" id="MobiDB-lite"/>
    </source>
</evidence>
<reference evidence="2 3" key="1">
    <citation type="submission" date="2017-11" db="EMBL/GenBank/DDBJ databases">
        <title>Genomic Encyclopedia of Archaeal and Bacterial Type Strains, Phase II (KMG-II): From Individual Species to Whole Genera.</title>
        <authorList>
            <person name="Goeker M."/>
        </authorList>
    </citation>
    <scope>NUCLEOTIDE SEQUENCE [LARGE SCALE GENOMIC DNA]</scope>
    <source>
        <strain evidence="2 3">DSM 16400</strain>
    </source>
</reference>
<dbReference type="EMBL" id="PGFH01000002">
    <property type="protein sequence ID" value="PJJ78289.1"/>
    <property type="molecule type" value="Genomic_DNA"/>
</dbReference>
<gene>
    <name evidence="2" type="ORF">CLV85_1855</name>
</gene>
<proteinExistence type="predicted"/>
<keyword evidence="3" id="KW-1185">Reference proteome</keyword>
<protein>
    <submittedName>
        <fullName evidence="2">Uncharacterized protein</fullName>
    </submittedName>
</protein>
<dbReference type="AlphaFoldDB" id="A0A2M9D280"/>
<feature type="region of interest" description="Disordered" evidence="1">
    <location>
        <begin position="25"/>
        <end position="49"/>
    </location>
</feature>
<sequence>MFTRFLNVMGRVAKRLAFVFTQLGGAANGGRSADPSARALYEDREDYRP</sequence>
<organism evidence="2 3">
    <name type="scientific">Salinibacterium amurskyense</name>
    <dbReference type="NCBI Taxonomy" id="205941"/>
    <lineage>
        <taxon>Bacteria</taxon>
        <taxon>Bacillati</taxon>
        <taxon>Actinomycetota</taxon>
        <taxon>Actinomycetes</taxon>
        <taxon>Micrococcales</taxon>
        <taxon>Microbacteriaceae</taxon>
        <taxon>Salinibacterium</taxon>
    </lineage>
</organism>